<organism evidence="1">
    <name type="scientific">marine metagenome</name>
    <dbReference type="NCBI Taxonomy" id="408172"/>
    <lineage>
        <taxon>unclassified sequences</taxon>
        <taxon>metagenomes</taxon>
        <taxon>ecological metagenomes</taxon>
    </lineage>
</organism>
<gene>
    <name evidence="1" type="ORF">METZ01_LOCUS309129</name>
</gene>
<sequence length="166" mass="18397">DMPGLGECDIAAAGMMSEGRDLGDSGIWSKSYITVKRSLLIRHRDINVLKEPQNFSGKKIVVTPESAAHIDAIERYQPYGAIIIPIVPSQNEIVNQILNGEIDAFGEGNVSNEFLAEEFADNNGSQPFALTDIHEMSFVEELCFAVRSFDKRLIGNLNKFINVYFA</sequence>
<evidence type="ECO:0000313" key="1">
    <source>
        <dbReference type="EMBL" id="SVC56275.1"/>
    </source>
</evidence>
<dbReference type="SUPFAM" id="SSF53850">
    <property type="entry name" value="Periplasmic binding protein-like II"/>
    <property type="match status" value="1"/>
</dbReference>
<protein>
    <submittedName>
        <fullName evidence="1">Uncharacterized protein</fullName>
    </submittedName>
</protein>
<accession>A0A382N7G1</accession>
<proteinExistence type="predicted"/>
<dbReference type="EMBL" id="UINC01098055">
    <property type="protein sequence ID" value="SVC56275.1"/>
    <property type="molecule type" value="Genomic_DNA"/>
</dbReference>
<dbReference type="AlphaFoldDB" id="A0A382N7G1"/>
<name>A0A382N7G1_9ZZZZ</name>
<dbReference type="Gene3D" id="3.40.190.10">
    <property type="entry name" value="Periplasmic binding protein-like II"/>
    <property type="match status" value="2"/>
</dbReference>
<reference evidence="1" key="1">
    <citation type="submission" date="2018-05" db="EMBL/GenBank/DDBJ databases">
        <authorList>
            <person name="Lanie J.A."/>
            <person name="Ng W.-L."/>
            <person name="Kazmierczak K.M."/>
            <person name="Andrzejewski T.M."/>
            <person name="Davidsen T.M."/>
            <person name="Wayne K.J."/>
            <person name="Tettelin H."/>
            <person name="Glass J.I."/>
            <person name="Rusch D."/>
            <person name="Podicherti R."/>
            <person name="Tsui H.-C.T."/>
            <person name="Winkler M.E."/>
        </authorList>
    </citation>
    <scope>NUCLEOTIDE SEQUENCE</scope>
</reference>
<feature type="non-terminal residue" evidence="1">
    <location>
        <position position="1"/>
    </location>
</feature>